<dbReference type="InterPro" id="IPR043502">
    <property type="entry name" value="DNA/RNA_pol_sf"/>
</dbReference>
<gene>
    <name evidence="10" type="ORF">NDU88_004758</name>
</gene>
<dbReference type="InterPro" id="IPR001584">
    <property type="entry name" value="Integrase_cat-core"/>
</dbReference>
<proteinExistence type="predicted"/>
<keyword evidence="4" id="KW-0255">Endonuclease</keyword>
<dbReference type="InterPro" id="IPR041588">
    <property type="entry name" value="Integrase_H2C2"/>
</dbReference>
<evidence type="ECO:0000313" key="10">
    <source>
        <dbReference type="EMBL" id="KAJ1126350.1"/>
    </source>
</evidence>
<keyword evidence="3" id="KW-0540">Nuclease</keyword>
<dbReference type="PANTHER" id="PTHR37984">
    <property type="entry name" value="PROTEIN CBG26694"/>
    <property type="match status" value="1"/>
</dbReference>
<dbReference type="PANTHER" id="PTHR37984:SF11">
    <property type="entry name" value="INTEGRASE CATALYTIC DOMAIN-CONTAINING PROTEIN"/>
    <property type="match status" value="1"/>
</dbReference>
<keyword evidence="5" id="KW-0378">Hydrolase</keyword>
<reference evidence="10" key="1">
    <citation type="journal article" date="2022" name="bioRxiv">
        <title>Sequencing and chromosome-scale assembly of the giantPleurodeles waltlgenome.</title>
        <authorList>
            <person name="Brown T."/>
            <person name="Elewa A."/>
            <person name="Iarovenko S."/>
            <person name="Subramanian E."/>
            <person name="Araus A.J."/>
            <person name="Petzold A."/>
            <person name="Susuki M."/>
            <person name="Suzuki K.-i.T."/>
            <person name="Hayashi T."/>
            <person name="Toyoda A."/>
            <person name="Oliveira C."/>
            <person name="Osipova E."/>
            <person name="Leigh N.D."/>
            <person name="Simon A."/>
            <person name="Yun M.H."/>
        </authorList>
    </citation>
    <scope>NUCLEOTIDE SEQUENCE</scope>
    <source>
        <strain evidence="10">20211129_DDA</strain>
        <tissue evidence="10">Liver</tissue>
    </source>
</reference>
<dbReference type="SUPFAM" id="SSF56672">
    <property type="entry name" value="DNA/RNA polymerases"/>
    <property type="match status" value="1"/>
</dbReference>
<dbReference type="CDD" id="cd09274">
    <property type="entry name" value="RNase_HI_RT_Ty3"/>
    <property type="match status" value="1"/>
</dbReference>
<feature type="region of interest" description="Disordered" evidence="8">
    <location>
        <begin position="439"/>
        <end position="458"/>
    </location>
</feature>
<keyword evidence="2" id="KW-0548">Nucleotidyltransferase</keyword>
<evidence type="ECO:0000256" key="7">
    <source>
        <dbReference type="ARBA" id="ARBA00039658"/>
    </source>
</evidence>
<dbReference type="Gene3D" id="3.30.420.10">
    <property type="entry name" value="Ribonuclease H-like superfamily/Ribonuclease H"/>
    <property type="match status" value="1"/>
</dbReference>
<dbReference type="Gene3D" id="1.10.340.70">
    <property type="match status" value="1"/>
</dbReference>
<dbReference type="GO" id="GO:0015074">
    <property type="term" value="P:DNA integration"/>
    <property type="evidence" value="ECO:0007669"/>
    <property type="project" value="InterPro"/>
</dbReference>
<sequence length="458" mass="50990">MTLAFFDPQRHSQLVVDASPTGLGAVLAQKQDCGEWAPIAFASRTLTPTEQRYSQIEREAIAIHWGCRHFHLYLYGNSFSVVTDHKPLLPLFKGSSSKPPPRIEKWILQLQEYHFTLTYQPGTKNPADFLSRHAHPATSKEIEEAQDTEEYVRLVVERARPPPIPLSEVVTATKLDECLQLAIAATRTGEWRPLQRPDSFRTQQAQACLHALFNVRQELSVSEEGCLLRGLRLVMPASLTNRVVSLAHGAHQWIVKSKARLRNKIWFPGLDKLVEDTIQKCIVCQASGSPDHPAPIITEQGPTAPWQKVSANFGHLPDGSHMVIVVDDYSRYPEVEVVQSTSAQTVIPKFEKLMATHGFFGEIHTDNGPPFNSHEWEEFLASTNTKHRCITPRWPQANGEVESLVITRPKRTDQLFDKATSVVRAGGRCGTGVLLSTDGPFQNGDSGSPAQMQTLACG</sequence>
<keyword evidence="11" id="KW-1185">Reference proteome</keyword>
<dbReference type="InterPro" id="IPR012337">
    <property type="entry name" value="RNaseH-like_sf"/>
</dbReference>
<comment type="caution">
    <text evidence="10">The sequence shown here is derived from an EMBL/GenBank/DDBJ whole genome shotgun (WGS) entry which is preliminary data.</text>
</comment>
<dbReference type="SUPFAM" id="SSF53098">
    <property type="entry name" value="Ribonuclease H-like"/>
    <property type="match status" value="1"/>
</dbReference>
<dbReference type="Pfam" id="PF17917">
    <property type="entry name" value="RT_RNaseH"/>
    <property type="match status" value="1"/>
</dbReference>
<evidence type="ECO:0000256" key="3">
    <source>
        <dbReference type="ARBA" id="ARBA00022722"/>
    </source>
</evidence>
<name>A0AAV7PLU3_PLEWA</name>
<dbReference type="FunFam" id="3.10.20.370:FF:000001">
    <property type="entry name" value="Retrovirus-related Pol polyprotein from transposon 17.6-like protein"/>
    <property type="match status" value="1"/>
</dbReference>
<dbReference type="EMBL" id="JANPWB010000011">
    <property type="protein sequence ID" value="KAJ1126350.1"/>
    <property type="molecule type" value="Genomic_DNA"/>
</dbReference>
<evidence type="ECO:0000256" key="2">
    <source>
        <dbReference type="ARBA" id="ARBA00022695"/>
    </source>
</evidence>
<evidence type="ECO:0000256" key="5">
    <source>
        <dbReference type="ARBA" id="ARBA00022801"/>
    </source>
</evidence>
<dbReference type="GO" id="GO:0004519">
    <property type="term" value="F:endonuclease activity"/>
    <property type="evidence" value="ECO:0007669"/>
    <property type="project" value="UniProtKB-KW"/>
</dbReference>
<dbReference type="GO" id="GO:0003676">
    <property type="term" value="F:nucleic acid binding"/>
    <property type="evidence" value="ECO:0007669"/>
    <property type="project" value="InterPro"/>
</dbReference>
<dbReference type="InterPro" id="IPR050951">
    <property type="entry name" value="Retrovirus_Pol_polyprotein"/>
</dbReference>
<dbReference type="GO" id="GO:0016787">
    <property type="term" value="F:hydrolase activity"/>
    <property type="evidence" value="ECO:0007669"/>
    <property type="project" value="UniProtKB-KW"/>
</dbReference>
<dbReference type="PROSITE" id="PS50994">
    <property type="entry name" value="INTEGRASE"/>
    <property type="match status" value="1"/>
</dbReference>
<evidence type="ECO:0000256" key="6">
    <source>
        <dbReference type="ARBA" id="ARBA00022918"/>
    </source>
</evidence>
<dbReference type="InterPro" id="IPR036397">
    <property type="entry name" value="RNaseH_sf"/>
</dbReference>
<feature type="domain" description="Integrase catalytic" evidence="9">
    <location>
        <begin position="298"/>
        <end position="407"/>
    </location>
</feature>
<dbReference type="Gene3D" id="3.10.20.370">
    <property type="match status" value="1"/>
</dbReference>
<organism evidence="10 11">
    <name type="scientific">Pleurodeles waltl</name>
    <name type="common">Iberian ribbed newt</name>
    <dbReference type="NCBI Taxonomy" id="8319"/>
    <lineage>
        <taxon>Eukaryota</taxon>
        <taxon>Metazoa</taxon>
        <taxon>Chordata</taxon>
        <taxon>Craniata</taxon>
        <taxon>Vertebrata</taxon>
        <taxon>Euteleostomi</taxon>
        <taxon>Amphibia</taxon>
        <taxon>Batrachia</taxon>
        <taxon>Caudata</taxon>
        <taxon>Salamandroidea</taxon>
        <taxon>Salamandridae</taxon>
        <taxon>Pleurodelinae</taxon>
        <taxon>Pleurodeles</taxon>
    </lineage>
</organism>
<dbReference type="GO" id="GO:0003964">
    <property type="term" value="F:RNA-directed DNA polymerase activity"/>
    <property type="evidence" value="ECO:0007669"/>
    <property type="project" value="UniProtKB-KW"/>
</dbReference>
<dbReference type="AlphaFoldDB" id="A0AAV7PLU3"/>
<dbReference type="InterPro" id="IPR041373">
    <property type="entry name" value="RT_RNaseH"/>
</dbReference>
<dbReference type="Pfam" id="PF00665">
    <property type="entry name" value="rve"/>
    <property type="match status" value="1"/>
</dbReference>
<dbReference type="Proteomes" id="UP001066276">
    <property type="component" value="Chromosome 7"/>
</dbReference>
<evidence type="ECO:0000313" key="11">
    <source>
        <dbReference type="Proteomes" id="UP001066276"/>
    </source>
</evidence>
<evidence type="ECO:0000256" key="8">
    <source>
        <dbReference type="SAM" id="MobiDB-lite"/>
    </source>
</evidence>
<keyword evidence="6" id="KW-0695">RNA-directed DNA polymerase</keyword>
<keyword evidence="1" id="KW-0808">Transferase</keyword>
<evidence type="ECO:0000256" key="4">
    <source>
        <dbReference type="ARBA" id="ARBA00022759"/>
    </source>
</evidence>
<accession>A0AAV7PLU3</accession>
<protein>
    <recommendedName>
        <fullName evidence="7">Gypsy retrotransposon integrase-like protein 1</fullName>
    </recommendedName>
</protein>
<evidence type="ECO:0000256" key="1">
    <source>
        <dbReference type="ARBA" id="ARBA00022679"/>
    </source>
</evidence>
<evidence type="ECO:0000259" key="9">
    <source>
        <dbReference type="PROSITE" id="PS50994"/>
    </source>
</evidence>
<dbReference type="Pfam" id="PF17921">
    <property type="entry name" value="Integrase_H2C2"/>
    <property type="match status" value="1"/>
</dbReference>